<evidence type="ECO:0000313" key="3">
    <source>
        <dbReference type="Proteomes" id="UP000198942"/>
    </source>
</evidence>
<feature type="transmembrane region" description="Helical" evidence="1">
    <location>
        <begin position="44"/>
        <end position="65"/>
    </location>
</feature>
<feature type="transmembrane region" description="Helical" evidence="1">
    <location>
        <begin position="6"/>
        <end position="23"/>
    </location>
</feature>
<keyword evidence="1" id="KW-1133">Transmembrane helix</keyword>
<evidence type="ECO:0000256" key="1">
    <source>
        <dbReference type="SAM" id="Phobius"/>
    </source>
</evidence>
<sequence>MNWELFIGGAGSLAAAYLFYRLFVKDGKPYYEDIGRKVLKVSYIKSWGLVITAIIAGIILIFQSLSV</sequence>
<keyword evidence="3" id="KW-1185">Reference proteome</keyword>
<keyword evidence="1" id="KW-0472">Membrane</keyword>
<reference evidence="3" key="1">
    <citation type="submission" date="2016-10" db="EMBL/GenBank/DDBJ databases">
        <authorList>
            <person name="Varghese N."/>
            <person name="Submissions S."/>
        </authorList>
    </citation>
    <scope>NUCLEOTIDE SEQUENCE [LARGE SCALE GENOMIC DNA]</scope>
    <source>
        <strain evidence="3">Gh-48</strain>
    </source>
</reference>
<accession>A0A1H8SCY6</accession>
<organism evidence="2 3">
    <name type="scientific">Mucilaginibacter gossypiicola</name>
    <dbReference type="NCBI Taxonomy" id="551995"/>
    <lineage>
        <taxon>Bacteria</taxon>
        <taxon>Pseudomonadati</taxon>
        <taxon>Bacteroidota</taxon>
        <taxon>Sphingobacteriia</taxon>
        <taxon>Sphingobacteriales</taxon>
        <taxon>Sphingobacteriaceae</taxon>
        <taxon>Mucilaginibacter</taxon>
    </lineage>
</organism>
<name>A0A1H8SCY6_9SPHI</name>
<dbReference type="RefSeq" id="WP_091218678.1">
    <property type="nucleotide sequence ID" value="NZ_FOCL01000012.1"/>
</dbReference>
<dbReference type="Proteomes" id="UP000198942">
    <property type="component" value="Unassembled WGS sequence"/>
</dbReference>
<proteinExistence type="predicted"/>
<evidence type="ECO:0000313" key="2">
    <source>
        <dbReference type="EMBL" id="SEO76522.1"/>
    </source>
</evidence>
<dbReference type="EMBL" id="FOCL01000012">
    <property type="protein sequence ID" value="SEO76522.1"/>
    <property type="molecule type" value="Genomic_DNA"/>
</dbReference>
<dbReference type="AlphaFoldDB" id="A0A1H8SCY6"/>
<keyword evidence="1" id="KW-0812">Transmembrane</keyword>
<protein>
    <submittedName>
        <fullName evidence="2">Uncharacterized protein</fullName>
    </submittedName>
</protein>
<gene>
    <name evidence="2" type="ORF">SAMN05192574_112104</name>
</gene>